<dbReference type="HOGENOM" id="CLU_843495_0_0_1"/>
<reference evidence="2 3" key="1">
    <citation type="submission" date="2014-04" db="EMBL/GenBank/DDBJ databases">
        <authorList>
            <consortium name="DOE Joint Genome Institute"/>
            <person name="Kuo A."/>
            <person name="Kohler A."/>
            <person name="Jargeat P."/>
            <person name="Nagy L.G."/>
            <person name="Floudas D."/>
            <person name="Copeland A."/>
            <person name="Barry K.W."/>
            <person name="Cichocki N."/>
            <person name="Veneault-Fourrey C."/>
            <person name="LaButti K."/>
            <person name="Lindquist E.A."/>
            <person name="Lipzen A."/>
            <person name="Lundell T."/>
            <person name="Morin E."/>
            <person name="Murat C."/>
            <person name="Sun H."/>
            <person name="Tunlid A."/>
            <person name="Henrissat B."/>
            <person name="Grigoriev I.V."/>
            <person name="Hibbett D.S."/>
            <person name="Martin F."/>
            <person name="Nordberg H.P."/>
            <person name="Cantor M.N."/>
            <person name="Hua S.X."/>
        </authorList>
    </citation>
    <scope>NUCLEOTIDE SEQUENCE [LARGE SCALE GENOMIC DNA]</scope>
    <source>
        <strain evidence="2 3">Ve08.2h10</strain>
    </source>
</reference>
<dbReference type="InParanoid" id="A0A0D0D7D3"/>
<accession>A0A0D0D7D3</accession>
<dbReference type="OrthoDB" id="2668048at2759"/>
<feature type="non-terminal residue" evidence="2">
    <location>
        <position position="330"/>
    </location>
</feature>
<proteinExistence type="predicted"/>
<gene>
    <name evidence="2" type="ORF">PAXRUDRAFT_28998</name>
</gene>
<organism evidence="2 3">
    <name type="scientific">Paxillus rubicundulus Ve08.2h10</name>
    <dbReference type="NCBI Taxonomy" id="930991"/>
    <lineage>
        <taxon>Eukaryota</taxon>
        <taxon>Fungi</taxon>
        <taxon>Dikarya</taxon>
        <taxon>Basidiomycota</taxon>
        <taxon>Agaricomycotina</taxon>
        <taxon>Agaricomycetes</taxon>
        <taxon>Agaricomycetidae</taxon>
        <taxon>Boletales</taxon>
        <taxon>Paxilineae</taxon>
        <taxon>Paxillaceae</taxon>
        <taxon>Paxillus</taxon>
    </lineage>
</organism>
<reference evidence="3" key="2">
    <citation type="submission" date="2015-01" db="EMBL/GenBank/DDBJ databases">
        <title>Evolutionary Origins and Diversification of the Mycorrhizal Mutualists.</title>
        <authorList>
            <consortium name="DOE Joint Genome Institute"/>
            <consortium name="Mycorrhizal Genomics Consortium"/>
            <person name="Kohler A."/>
            <person name="Kuo A."/>
            <person name="Nagy L.G."/>
            <person name="Floudas D."/>
            <person name="Copeland A."/>
            <person name="Barry K.W."/>
            <person name="Cichocki N."/>
            <person name="Veneault-Fourrey C."/>
            <person name="LaButti K."/>
            <person name="Lindquist E.A."/>
            <person name="Lipzen A."/>
            <person name="Lundell T."/>
            <person name="Morin E."/>
            <person name="Murat C."/>
            <person name="Riley R."/>
            <person name="Ohm R."/>
            <person name="Sun H."/>
            <person name="Tunlid A."/>
            <person name="Henrissat B."/>
            <person name="Grigoriev I.V."/>
            <person name="Hibbett D.S."/>
            <person name="Martin F."/>
        </authorList>
    </citation>
    <scope>NUCLEOTIDE SEQUENCE [LARGE SCALE GENOMIC DNA]</scope>
    <source>
        <strain evidence="3">Ve08.2h10</strain>
    </source>
</reference>
<evidence type="ECO:0000256" key="1">
    <source>
        <dbReference type="SAM" id="MobiDB-lite"/>
    </source>
</evidence>
<feature type="region of interest" description="Disordered" evidence="1">
    <location>
        <begin position="291"/>
        <end position="311"/>
    </location>
</feature>
<name>A0A0D0D7D3_9AGAM</name>
<protein>
    <submittedName>
        <fullName evidence="2">Uncharacterized protein</fullName>
    </submittedName>
</protein>
<dbReference type="AlphaFoldDB" id="A0A0D0D7D3"/>
<feature type="compositionally biased region" description="Polar residues" evidence="1">
    <location>
        <begin position="299"/>
        <end position="308"/>
    </location>
</feature>
<sequence length="330" mass="37200">IAGSSKQPDHASKGKCHAEVRAFMESSDELGAISSQLAKPKPTGWKEITSAISLLREVLHKMMGIEFGKALPHPLPGLKEYWIKIDITTVDRGTNGTMVLHPKFDQFWTTNVAWHNAFFSHFHKDATHYVPTCTDDTVNDLTNSQLKSLGGKLFKMLKEKYKVHTQPVGKQALDVQVACDMQPPSRVQAWKKKKKKKTDILTTYLPEWHLKDYHRVLKVINGAVEEELVKKGASKKKGMKKHAPRINGPKVTSYSLLIHAELKTPQWAVSTRWLNSIDAPHIQRELMTYGQDEDEDGYQESSATTTDEIPSHPNICEIEGQLGIVLMVKD</sequence>
<evidence type="ECO:0000313" key="2">
    <source>
        <dbReference type="EMBL" id="KIK76164.1"/>
    </source>
</evidence>
<dbReference type="Proteomes" id="UP000054538">
    <property type="component" value="Unassembled WGS sequence"/>
</dbReference>
<dbReference type="EMBL" id="KN827637">
    <property type="protein sequence ID" value="KIK76164.1"/>
    <property type="molecule type" value="Genomic_DNA"/>
</dbReference>
<keyword evidence="3" id="KW-1185">Reference proteome</keyword>
<evidence type="ECO:0000313" key="3">
    <source>
        <dbReference type="Proteomes" id="UP000054538"/>
    </source>
</evidence>